<evidence type="ECO:0000313" key="1">
    <source>
        <dbReference type="EMBL" id="VFV43260.1"/>
    </source>
</evidence>
<sequence length="90" mass="9978">MGSPREPSILENCGLIVSWNDLEGLAHQQELPVIDESVSLGKTTGLEVNGDDIQELVEEHGQELTPNKPMDLCHEQQQEVIKKITSAEEE</sequence>
<dbReference type="EMBL" id="CAAGRJ010033575">
    <property type="protein sequence ID" value="VFV43260.1"/>
    <property type="molecule type" value="Genomic_DNA"/>
</dbReference>
<reference evidence="1 2" key="1">
    <citation type="submission" date="2019-01" db="EMBL/GenBank/DDBJ databases">
        <authorList>
            <person name="Alioto T."/>
            <person name="Alioto T."/>
        </authorList>
    </citation>
    <scope>NUCLEOTIDE SEQUENCE [LARGE SCALE GENOMIC DNA]</scope>
</reference>
<dbReference type="AlphaFoldDB" id="A0A485PC30"/>
<evidence type="ECO:0000313" key="2">
    <source>
        <dbReference type="Proteomes" id="UP000386466"/>
    </source>
</evidence>
<accession>A0A485PC30</accession>
<organism evidence="1 2">
    <name type="scientific">Lynx pardinus</name>
    <name type="common">Iberian lynx</name>
    <name type="synonym">Felis pardina</name>
    <dbReference type="NCBI Taxonomy" id="191816"/>
    <lineage>
        <taxon>Eukaryota</taxon>
        <taxon>Metazoa</taxon>
        <taxon>Chordata</taxon>
        <taxon>Craniata</taxon>
        <taxon>Vertebrata</taxon>
        <taxon>Euteleostomi</taxon>
        <taxon>Mammalia</taxon>
        <taxon>Eutheria</taxon>
        <taxon>Laurasiatheria</taxon>
        <taxon>Carnivora</taxon>
        <taxon>Feliformia</taxon>
        <taxon>Felidae</taxon>
        <taxon>Felinae</taxon>
        <taxon>Lynx</taxon>
    </lineage>
</organism>
<dbReference type="Proteomes" id="UP000386466">
    <property type="component" value="Unassembled WGS sequence"/>
</dbReference>
<keyword evidence="2" id="KW-1185">Reference proteome</keyword>
<feature type="non-terminal residue" evidence="1">
    <location>
        <position position="90"/>
    </location>
</feature>
<proteinExistence type="predicted"/>
<name>A0A485PC30_LYNPA</name>
<gene>
    <name evidence="1" type="ORF">LYPA_23C010668</name>
</gene>
<protein>
    <submittedName>
        <fullName evidence="1">Uncharacterized protein</fullName>
    </submittedName>
</protein>